<gene>
    <name evidence="2" type="ORF">CCE28_00295</name>
</gene>
<dbReference type="PIRSF" id="PIRSF004923">
    <property type="entry name" value="RseC"/>
    <property type="match status" value="1"/>
</dbReference>
<accession>A0A267MPT5</accession>
<keyword evidence="1" id="KW-1133">Transmembrane helix</keyword>
<sequence>MNQVGFVTKILPNNRAEVSMKKHAACGECGACQHGHENMNLNIIALNKIKSVEGNKVEVDLETSNVLGAAFIMYVIPLVTMVISIFISRHVFGNIMKINNFEIYSILTGFTCLSITFLAIRLNEKKFEDSKRYIPTITRIIE</sequence>
<dbReference type="Pfam" id="PF04246">
    <property type="entry name" value="RseC_MucC"/>
    <property type="match status" value="1"/>
</dbReference>
<evidence type="ECO:0000313" key="2">
    <source>
        <dbReference type="EMBL" id="PAB60908.1"/>
    </source>
</evidence>
<feature type="transmembrane region" description="Helical" evidence="1">
    <location>
        <begin position="103"/>
        <end position="122"/>
    </location>
</feature>
<dbReference type="OrthoDB" id="307768at2"/>
<keyword evidence="3" id="KW-1185">Reference proteome</keyword>
<feature type="transmembrane region" description="Helical" evidence="1">
    <location>
        <begin position="66"/>
        <end position="91"/>
    </location>
</feature>
<protein>
    <submittedName>
        <fullName evidence="2">Uncharacterized protein</fullName>
    </submittedName>
</protein>
<dbReference type="EMBL" id="NIBG01000001">
    <property type="protein sequence ID" value="PAB60908.1"/>
    <property type="molecule type" value="Genomic_DNA"/>
</dbReference>
<dbReference type="Proteomes" id="UP000216024">
    <property type="component" value="Unassembled WGS sequence"/>
</dbReference>
<comment type="caution">
    <text evidence="2">The sequence shown here is derived from an EMBL/GenBank/DDBJ whole genome shotgun (WGS) entry which is preliminary data.</text>
</comment>
<dbReference type="InterPro" id="IPR026268">
    <property type="entry name" value="RseC"/>
</dbReference>
<evidence type="ECO:0000256" key="1">
    <source>
        <dbReference type="SAM" id="Phobius"/>
    </source>
</evidence>
<name>A0A267MPT5_9FIRM</name>
<dbReference type="PANTHER" id="PTHR35867:SF1">
    <property type="entry name" value="PROTEIN RSEC"/>
    <property type="match status" value="1"/>
</dbReference>
<dbReference type="InterPro" id="IPR007359">
    <property type="entry name" value="SigmaE_reg_RseC_MucC"/>
</dbReference>
<dbReference type="AlphaFoldDB" id="A0A267MPT5"/>
<dbReference type="RefSeq" id="WP_095129806.1">
    <property type="nucleotide sequence ID" value="NZ_NIBG01000001.1"/>
</dbReference>
<keyword evidence="1" id="KW-0812">Transmembrane</keyword>
<keyword evidence="1" id="KW-0472">Membrane</keyword>
<dbReference type="PANTHER" id="PTHR35867">
    <property type="entry name" value="PROTEIN RSEC"/>
    <property type="match status" value="1"/>
</dbReference>
<proteinExistence type="predicted"/>
<reference evidence="2 3" key="1">
    <citation type="submission" date="2017-06" db="EMBL/GenBank/DDBJ databases">
        <title>Draft genome sequence of anaerobic fermentative bacterium Anaeromicrobium sediminis DY2726D isolated from West Pacific Ocean sediments.</title>
        <authorList>
            <person name="Zeng X."/>
        </authorList>
    </citation>
    <scope>NUCLEOTIDE SEQUENCE [LARGE SCALE GENOMIC DNA]</scope>
    <source>
        <strain evidence="2 3">DY2726D</strain>
    </source>
</reference>
<organism evidence="2 3">
    <name type="scientific">Anaeromicrobium sediminis</name>
    <dbReference type="NCBI Taxonomy" id="1478221"/>
    <lineage>
        <taxon>Bacteria</taxon>
        <taxon>Bacillati</taxon>
        <taxon>Bacillota</taxon>
        <taxon>Clostridia</taxon>
        <taxon>Peptostreptococcales</taxon>
        <taxon>Thermotaleaceae</taxon>
        <taxon>Anaeromicrobium</taxon>
    </lineage>
</organism>
<evidence type="ECO:0000313" key="3">
    <source>
        <dbReference type="Proteomes" id="UP000216024"/>
    </source>
</evidence>